<dbReference type="EMBL" id="AZEE01000029">
    <property type="protein sequence ID" value="KRK97674.1"/>
    <property type="molecule type" value="Genomic_DNA"/>
</dbReference>
<comment type="caution">
    <text evidence="1">The sequence shown here is derived from an EMBL/GenBank/DDBJ whole genome shotgun (WGS) entry which is preliminary data.</text>
</comment>
<evidence type="ECO:0000313" key="2">
    <source>
        <dbReference type="Proteomes" id="UP000051160"/>
    </source>
</evidence>
<name>A0A0R1LYW9_9LACO</name>
<sequence>MGLEERTLAEIGQILEAVSWRFGLEQDIHLEPVHDASVGVATMLSLPEVTS</sequence>
<dbReference type="AlphaFoldDB" id="A0A0R1LYW9"/>
<protein>
    <submittedName>
        <fullName evidence="1">Uncharacterized protein</fullName>
    </submittedName>
</protein>
<organism evidence="1 2">
    <name type="scientific">Secundilactobacillus odoratitofui DSM 19909 = JCM 15043</name>
    <dbReference type="NCBI Taxonomy" id="1423776"/>
    <lineage>
        <taxon>Bacteria</taxon>
        <taxon>Bacillati</taxon>
        <taxon>Bacillota</taxon>
        <taxon>Bacilli</taxon>
        <taxon>Lactobacillales</taxon>
        <taxon>Lactobacillaceae</taxon>
        <taxon>Secundilactobacillus</taxon>
    </lineage>
</organism>
<gene>
    <name evidence="1" type="ORF">FD04_GL001711</name>
</gene>
<reference evidence="1 2" key="1">
    <citation type="journal article" date="2015" name="Genome Announc.">
        <title>Expanding the biotechnology potential of lactobacilli through comparative genomics of 213 strains and associated genera.</title>
        <authorList>
            <person name="Sun Z."/>
            <person name="Harris H.M."/>
            <person name="McCann A."/>
            <person name="Guo C."/>
            <person name="Argimon S."/>
            <person name="Zhang W."/>
            <person name="Yang X."/>
            <person name="Jeffery I.B."/>
            <person name="Cooney J.C."/>
            <person name="Kagawa T.F."/>
            <person name="Liu W."/>
            <person name="Song Y."/>
            <person name="Salvetti E."/>
            <person name="Wrobel A."/>
            <person name="Rasinkangas P."/>
            <person name="Parkhill J."/>
            <person name="Rea M.C."/>
            <person name="O'Sullivan O."/>
            <person name="Ritari J."/>
            <person name="Douillard F.P."/>
            <person name="Paul Ross R."/>
            <person name="Yang R."/>
            <person name="Briner A.E."/>
            <person name="Felis G.E."/>
            <person name="de Vos W.M."/>
            <person name="Barrangou R."/>
            <person name="Klaenhammer T.R."/>
            <person name="Caufield P.W."/>
            <person name="Cui Y."/>
            <person name="Zhang H."/>
            <person name="O'Toole P.W."/>
        </authorList>
    </citation>
    <scope>NUCLEOTIDE SEQUENCE [LARGE SCALE GENOMIC DNA]</scope>
    <source>
        <strain evidence="1 2">DSM 19909</strain>
    </source>
</reference>
<accession>A0A0R1LYW9</accession>
<evidence type="ECO:0000313" key="1">
    <source>
        <dbReference type="EMBL" id="KRK97674.1"/>
    </source>
</evidence>
<keyword evidence="2" id="KW-1185">Reference proteome</keyword>
<dbReference type="Proteomes" id="UP000051160">
    <property type="component" value="Unassembled WGS sequence"/>
</dbReference>
<proteinExistence type="predicted"/>
<dbReference type="PATRIC" id="fig|1423776.4.peg.1732"/>